<name>A0ABN9TCZ5_9DINO</name>
<keyword evidence="2" id="KW-1185">Reference proteome</keyword>
<proteinExistence type="predicted"/>
<evidence type="ECO:0000313" key="2">
    <source>
        <dbReference type="Proteomes" id="UP001189429"/>
    </source>
</evidence>
<gene>
    <name evidence="1" type="ORF">PCOR1329_LOCUS37906</name>
</gene>
<dbReference type="Gene3D" id="3.90.245.10">
    <property type="entry name" value="Ribonucleoside hydrolase-like"/>
    <property type="match status" value="2"/>
</dbReference>
<organism evidence="1 2">
    <name type="scientific">Prorocentrum cordatum</name>
    <dbReference type="NCBI Taxonomy" id="2364126"/>
    <lineage>
        <taxon>Eukaryota</taxon>
        <taxon>Sar</taxon>
        <taxon>Alveolata</taxon>
        <taxon>Dinophyceae</taxon>
        <taxon>Prorocentrales</taxon>
        <taxon>Prorocentraceae</taxon>
        <taxon>Prorocentrum</taxon>
    </lineage>
</organism>
<dbReference type="Proteomes" id="UP001189429">
    <property type="component" value="Unassembled WGS sequence"/>
</dbReference>
<comment type="caution">
    <text evidence="1">The sequence shown here is derived from an EMBL/GenBank/DDBJ whole genome shotgun (WGS) entry which is preliminary data.</text>
</comment>
<dbReference type="EMBL" id="CAUYUJ010014593">
    <property type="protein sequence ID" value="CAK0843607.1"/>
    <property type="molecule type" value="Genomic_DNA"/>
</dbReference>
<evidence type="ECO:0000313" key="1">
    <source>
        <dbReference type="EMBL" id="CAK0843607.1"/>
    </source>
</evidence>
<reference evidence="1" key="1">
    <citation type="submission" date="2023-10" db="EMBL/GenBank/DDBJ databases">
        <authorList>
            <person name="Chen Y."/>
            <person name="Shah S."/>
            <person name="Dougan E. K."/>
            <person name="Thang M."/>
            <person name="Chan C."/>
        </authorList>
    </citation>
    <scope>NUCLEOTIDE SEQUENCE [LARGE SCALE GENOMIC DNA]</scope>
</reference>
<dbReference type="InterPro" id="IPR036452">
    <property type="entry name" value="Ribo_hydro-like"/>
</dbReference>
<protein>
    <submittedName>
        <fullName evidence="1">Uncharacterized protein</fullName>
    </submittedName>
</protein>
<accession>A0ABN9TCZ5</accession>
<sequence>MAAQIYWRASAAGQANELVLEHLVAVMVAGKVVFACCASETTDTGDLVAALSGLGAGQRARLPRPLEFAGGRFEQVSVLREFQTATRARLVRFDPGGVLFVCKLEDLWKEHAIMCALRKMNERWRERGVVVAGGVVEVVTYDIVPLGRKVGLVQVVEESRTLRDLSRLCQPGERRLRIWQALRGDPRRLDRLATTTAACLTATYALGIRDGPAPAGSWDTTNPFSLNSLFFSNESNHFHFRGECKGEKVDRSSSYTQSDCSIDDLDERHGNLVSGMRSFGSQYLRQLRSAASGTVGDHGKMAVDMVMFGEFGRDLDKEKAVCVAVAMQRLGLVGHISLVASGNGAPMRARLALGTARKLEAECTAAIGHEGSPQDEVFPFEFDHCDYLSEEAEVDPAGGHELVFTAIGRAAREGRRVCIVVSSSLTDMAAVLRDARWPEASAAVSCVVVSGGATQPKADGRLVMDPAAGNNASDLRAAKEVYNRLQASERPPFYVVSRHAAGQCQLQRLAFHGSLHPVAQRFQHVSKDIVQSIWARVNRSMAERKRVRDSLPARCNVHWFREHFLSKDAPKDLKATDPVWEWAKNLRETCSDGLATVVATLADKPALMVDFFTPQKSSDCNLFLLGLDSTNHGINNPMALSKLIHELMIVSVGSGNGEWFRLVTDVGKVQEPVDAIIIGDYGKDLDDEKALCVASVLRGLGLIGSLAVVANLGDSTTRARLAKGSLLTLNQTDVPVAAGSHGGRDDEELYEHEFAHCDYI</sequence>